<dbReference type="GO" id="GO:0015179">
    <property type="term" value="F:L-amino acid transmembrane transporter activity"/>
    <property type="evidence" value="ECO:0007669"/>
    <property type="project" value="TreeGrafter"/>
</dbReference>
<feature type="domain" description="Amino acid transporter transmembrane" evidence="7">
    <location>
        <begin position="60"/>
        <end position="446"/>
    </location>
</feature>
<name>A0A1B6GMY9_9HEMI</name>
<comment type="subcellular location">
    <subcellularLocation>
        <location evidence="1">Membrane</location>
        <topology evidence="1">Multi-pass membrane protein</topology>
    </subcellularLocation>
</comment>
<evidence type="ECO:0000259" key="7">
    <source>
        <dbReference type="Pfam" id="PF01490"/>
    </source>
</evidence>
<dbReference type="Pfam" id="PF01490">
    <property type="entry name" value="Aa_trans"/>
    <property type="match status" value="1"/>
</dbReference>
<keyword evidence="2 6" id="KW-0812">Transmembrane</keyword>
<feature type="transmembrane region" description="Helical" evidence="6">
    <location>
        <begin position="364"/>
        <end position="381"/>
    </location>
</feature>
<feature type="transmembrane region" description="Helical" evidence="6">
    <location>
        <begin position="206"/>
        <end position="229"/>
    </location>
</feature>
<feature type="transmembrane region" description="Helical" evidence="6">
    <location>
        <begin position="325"/>
        <end position="343"/>
    </location>
</feature>
<evidence type="ECO:0000256" key="1">
    <source>
        <dbReference type="ARBA" id="ARBA00004141"/>
    </source>
</evidence>
<dbReference type="PANTHER" id="PTHR22950:SF703">
    <property type="entry name" value="AMINO ACID TRANSPORTER TRANSMEMBRANE DOMAIN-CONTAINING PROTEIN"/>
    <property type="match status" value="1"/>
</dbReference>
<evidence type="ECO:0000256" key="4">
    <source>
        <dbReference type="ARBA" id="ARBA00023136"/>
    </source>
</evidence>
<feature type="transmembrane region" description="Helical" evidence="6">
    <location>
        <begin position="387"/>
        <end position="409"/>
    </location>
</feature>
<feature type="transmembrane region" description="Helical" evidence="6">
    <location>
        <begin position="281"/>
        <end position="305"/>
    </location>
</feature>
<keyword evidence="4 6" id="KW-0472">Membrane</keyword>
<evidence type="ECO:0000256" key="3">
    <source>
        <dbReference type="ARBA" id="ARBA00022989"/>
    </source>
</evidence>
<dbReference type="Gene3D" id="1.20.1740.10">
    <property type="entry name" value="Amino acid/polyamine transporter I"/>
    <property type="match status" value="1"/>
</dbReference>
<dbReference type="PANTHER" id="PTHR22950">
    <property type="entry name" value="AMINO ACID TRANSPORTER"/>
    <property type="match status" value="1"/>
</dbReference>
<dbReference type="InterPro" id="IPR013057">
    <property type="entry name" value="AA_transpt_TM"/>
</dbReference>
<dbReference type="EMBL" id="GECZ01005961">
    <property type="protein sequence ID" value="JAS63808.1"/>
    <property type="molecule type" value="Transcribed_RNA"/>
</dbReference>
<dbReference type="GO" id="GO:0005774">
    <property type="term" value="C:vacuolar membrane"/>
    <property type="evidence" value="ECO:0007669"/>
    <property type="project" value="TreeGrafter"/>
</dbReference>
<feature type="transmembrane region" description="Helical" evidence="6">
    <location>
        <begin position="145"/>
        <end position="165"/>
    </location>
</feature>
<feature type="transmembrane region" description="Helical" evidence="6">
    <location>
        <begin position="177"/>
        <end position="194"/>
    </location>
</feature>
<sequence length="467" mass="51493">MSISREGSFGYQSTSSSRDPIWTRVSSDPEGDRFSYGGSIETLPRGEKKSQQSGPDGGLNVISAAIFVAGEMAGSGVLAIPKAVVDCGWIGLVLVIVFCLNAGYGGTRLGHCWAIIEERYPEFRGQTRNPYPTIARKAVGRWGSLLVSGCMQFTLFGASIVYLLLSAQIVQELLKDLLPQVGYCLWFFLFAIIITPPMWLGSPKDFWIVGVGALLTTAVACVLIFTQIVMDGLRLTEPVPHNPHTFQDFFFSFGTILFAYGGASTFPTIQNDMVRRDKFSVSATIGFMVVLGLYLPVVVGGYFVYGDNIDANIVISLSRGMIVSFANILMAVHLIFAFFIIVNPVCQQVEEIFQIPHEFCMKRCVARSLMVLLMVVVGETIPKFGKILALVGGSTITLTTFVLPNYFYMKLCDQKSLDWPERTIPLHMRVYMWELILVGVVGGTFATYSAINSIFSADSITRPCYWS</sequence>
<keyword evidence="3 6" id="KW-1133">Transmembrane helix</keyword>
<feature type="transmembrane region" description="Helical" evidence="6">
    <location>
        <begin position="249"/>
        <end position="269"/>
    </location>
</feature>
<feature type="transmembrane region" description="Helical" evidence="6">
    <location>
        <begin position="58"/>
        <end position="77"/>
    </location>
</feature>
<feature type="region of interest" description="Disordered" evidence="5">
    <location>
        <begin position="1"/>
        <end position="56"/>
    </location>
</feature>
<accession>A0A1B6GMY9</accession>
<feature type="transmembrane region" description="Helical" evidence="6">
    <location>
        <begin position="430"/>
        <end position="451"/>
    </location>
</feature>
<reference evidence="8" key="1">
    <citation type="submission" date="2015-11" db="EMBL/GenBank/DDBJ databases">
        <title>De novo transcriptome assembly of four potential Pierce s Disease insect vectors from Arizona vineyards.</title>
        <authorList>
            <person name="Tassone E.E."/>
        </authorList>
    </citation>
    <scope>NUCLEOTIDE SEQUENCE</scope>
</reference>
<evidence type="ECO:0000256" key="5">
    <source>
        <dbReference type="SAM" id="MobiDB-lite"/>
    </source>
</evidence>
<dbReference type="AlphaFoldDB" id="A0A1B6GMY9"/>
<proteinExistence type="predicted"/>
<dbReference type="FunFam" id="1.20.1740.10:FF:000052">
    <property type="entry name" value="Lysine histidine transporter-like 3"/>
    <property type="match status" value="1"/>
</dbReference>
<protein>
    <recommendedName>
        <fullName evidence="7">Amino acid transporter transmembrane domain-containing protein</fullName>
    </recommendedName>
</protein>
<feature type="compositionally biased region" description="Polar residues" evidence="5">
    <location>
        <begin position="1"/>
        <end position="18"/>
    </location>
</feature>
<gene>
    <name evidence="8" type="ORF">g.23892</name>
</gene>
<evidence type="ECO:0000256" key="2">
    <source>
        <dbReference type="ARBA" id="ARBA00022692"/>
    </source>
</evidence>
<evidence type="ECO:0000256" key="6">
    <source>
        <dbReference type="SAM" id="Phobius"/>
    </source>
</evidence>
<organism evidence="8">
    <name type="scientific">Cuerna arida</name>
    <dbReference type="NCBI Taxonomy" id="1464854"/>
    <lineage>
        <taxon>Eukaryota</taxon>
        <taxon>Metazoa</taxon>
        <taxon>Ecdysozoa</taxon>
        <taxon>Arthropoda</taxon>
        <taxon>Hexapoda</taxon>
        <taxon>Insecta</taxon>
        <taxon>Pterygota</taxon>
        <taxon>Neoptera</taxon>
        <taxon>Paraneoptera</taxon>
        <taxon>Hemiptera</taxon>
        <taxon>Auchenorrhyncha</taxon>
        <taxon>Membracoidea</taxon>
        <taxon>Cicadellidae</taxon>
        <taxon>Cicadellinae</taxon>
        <taxon>Proconiini</taxon>
        <taxon>Cuerna</taxon>
    </lineage>
</organism>
<evidence type="ECO:0000313" key="8">
    <source>
        <dbReference type="EMBL" id="JAS63808.1"/>
    </source>
</evidence>
<feature type="transmembrane region" description="Helical" evidence="6">
    <location>
        <begin position="83"/>
        <end position="104"/>
    </location>
</feature>